<protein>
    <submittedName>
        <fullName evidence="1">Enoyl-CoA hydratase/isomerase family protein</fullName>
    </submittedName>
</protein>
<organism evidence="1 2">
    <name type="scientific">Rhodococcus rhodochrous</name>
    <dbReference type="NCBI Taxonomy" id="1829"/>
    <lineage>
        <taxon>Bacteria</taxon>
        <taxon>Bacillati</taxon>
        <taxon>Actinomycetota</taxon>
        <taxon>Actinomycetes</taxon>
        <taxon>Mycobacteriales</taxon>
        <taxon>Nocardiaceae</taxon>
        <taxon>Rhodococcus</taxon>
    </lineage>
</organism>
<dbReference type="InterPro" id="IPR001753">
    <property type="entry name" value="Enoyl-CoA_hydra/iso"/>
</dbReference>
<proteinExistence type="predicted"/>
<dbReference type="GO" id="GO:0003824">
    <property type="term" value="F:catalytic activity"/>
    <property type="evidence" value="ECO:0007669"/>
    <property type="project" value="UniProtKB-ARBA"/>
</dbReference>
<accession>A0AAW4XP54</accession>
<dbReference type="Gene3D" id="3.90.226.10">
    <property type="entry name" value="2-enoyl-CoA Hydratase, Chain A, domain 1"/>
    <property type="match status" value="1"/>
</dbReference>
<dbReference type="EMBL" id="JAJNCO010000025">
    <property type="protein sequence ID" value="MCD2114659.1"/>
    <property type="molecule type" value="Genomic_DNA"/>
</dbReference>
<comment type="caution">
    <text evidence="1">The sequence shown here is derived from an EMBL/GenBank/DDBJ whole genome shotgun (WGS) entry which is preliminary data.</text>
</comment>
<name>A0AAW4XP54_RHORH</name>
<dbReference type="AlphaFoldDB" id="A0AAW4XP54"/>
<gene>
    <name evidence="1" type="ORF">LQ384_26505</name>
</gene>
<evidence type="ECO:0000313" key="1">
    <source>
        <dbReference type="EMBL" id="MCD2114659.1"/>
    </source>
</evidence>
<dbReference type="RefSeq" id="WP_230792636.1">
    <property type="nucleotide sequence ID" value="NZ_JAJNCO010000025.1"/>
</dbReference>
<dbReference type="GO" id="GO:0006635">
    <property type="term" value="P:fatty acid beta-oxidation"/>
    <property type="evidence" value="ECO:0007669"/>
    <property type="project" value="TreeGrafter"/>
</dbReference>
<reference evidence="1" key="1">
    <citation type="submission" date="2021-11" db="EMBL/GenBank/DDBJ databases">
        <title>Development of a sustainable strategy for remediation of hydrocarbon-contaminated territories based on the waste exchange concept.</title>
        <authorList>
            <person name="Elkin A."/>
        </authorList>
    </citation>
    <scope>NUCLEOTIDE SEQUENCE</scope>
    <source>
        <strain evidence="1">IEGM 757</strain>
    </source>
</reference>
<dbReference type="PANTHER" id="PTHR11941:SF54">
    <property type="entry name" value="ENOYL-COA HYDRATASE, MITOCHONDRIAL"/>
    <property type="match status" value="1"/>
</dbReference>
<dbReference type="SUPFAM" id="SSF52096">
    <property type="entry name" value="ClpP/crotonase"/>
    <property type="match status" value="1"/>
</dbReference>
<dbReference type="CDD" id="cd06558">
    <property type="entry name" value="crotonase-like"/>
    <property type="match status" value="1"/>
</dbReference>
<dbReference type="Pfam" id="PF00378">
    <property type="entry name" value="ECH_1"/>
    <property type="match status" value="1"/>
</dbReference>
<dbReference type="Proteomes" id="UP001198630">
    <property type="component" value="Unassembled WGS sequence"/>
</dbReference>
<dbReference type="PANTHER" id="PTHR11941">
    <property type="entry name" value="ENOYL-COA HYDRATASE-RELATED"/>
    <property type="match status" value="1"/>
</dbReference>
<dbReference type="InterPro" id="IPR029045">
    <property type="entry name" value="ClpP/crotonase-like_dom_sf"/>
</dbReference>
<evidence type="ECO:0000313" key="2">
    <source>
        <dbReference type="Proteomes" id="UP001198630"/>
    </source>
</evidence>
<sequence length="334" mass="35577">MLTIVDLDSPAAPPNERDSFGGVVVAVGSGTPPPGSFADAWAQRASFTITETASEDIRLIRVESVDDTLEHIRETMSANPTAAQICDDVLRANLPGIGTRQGLTTESLAYSTLQAGPEFSRWLADKGRCMRHEQDDAVLLDRVDDTVTITFNRPDRHNAFSNALRAGLIDGLHTVLADDSITSVVFTGNGRSFCSGGDLVEFGLLTDPADAHLARTRYSPALLLDAVRERLAAQFRADVHGAVLGSGLEMAAYCGTVVAHPDTVFGLPELGLGLIPGAGGTVSIPRRIGRWRTSYLAISGLRIDTETALAWGLVDRVANIEPTSPIPSSRQAFA</sequence>